<dbReference type="PANTHER" id="PTHR42879">
    <property type="entry name" value="3-OXOACYL-(ACYL-CARRIER-PROTEIN) REDUCTASE"/>
    <property type="match status" value="1"/>
</dbReference>
<dbReference type="PANTHER" id="PTHR42879:SF2">
    <property type="entry name" value="3-OXOACYL-[ACYL-CARRIER-PROTEIN] REDUCTASE FABG"/>
    <property type="match status" value="1"/>
</dbReference>
<dbReference type="CDD" id="cd05233">
    <property type="entry name" value="SDR_c"/>
    <property type="match status" value="1"/>
</dbReference>
<dbReference type="InterPro" id="IPR002347">
    <property type="entry name" value="SDR_fam"/>
</dbReference>
<dbReference type="SUPFAM" id="SSF51735">
    <property type="entry name" value="NAD(P)-binding Rossmann-fold domains"/>
    <property type="match status" value="1"/>
</dbReference>
<sequence>MIGYAGLLAGRTALVTGAASGIGRAVGEHLLRAGARVVLADRDPRVVEVARGLAAASGSDDAAHGLVFDAADEQSIVELVRDATRVLGRIDTLVTSHGILTESPLQDMALTQWDETLRIDLTSVFLLCREVLPGMRARGDGRIVNVASQLGQKGGDGMAHYAAAKSGVIAMTKSLALEVSRDGVLANCIAPGPINTPLVEAISDDWKTAKREELPLGRFGEVDEVAPTAVMLASSPFGDLYVGQTLGPNSGDVMP</sequence>
<dbReference type="Pfam" id="PF13561">
    <property type="entry name" value="adh_short_C2"/>
    <property type="match status" value="1"/>
</dbReference>
<gene>
    <name evidence="3" type="ORF">GCM10022202_06790</name>
</gene>
<dbReference type="Proteomes" id="UP001410795">
    <property type="component" value="Unassembled WGS sequence"/>
</dbReference>
<dbReference type="SMART" id="SM00822">
    <property type="entry name" value="PKS_KR"/>
    <property type="match status" value="1"/>
</dbReference>
<dbReference type="RefSeq" id="WP_344779121.1">
    <property type="nucleotide sequence ID" value="NZ_BAAAYV010000004.1"/>
</dbReference>
<proteinExistence type="inferred from homology"/>
<feature type="domain" description="Ketoreductase" evidence="2">
    <location>
        <begin position="11"/>
        <end position="197"/>
    </location>
</feature>
<dbReference type="InterPro" id="IPR036291">
    <property type="entry name" value="NAD(P)-bd_dom_sf"/>
</dbReference>
<evidence type="ECO:0000256" key="1">
    <source>
        <dbReference type="ARBA" id="ARBA00006484"/>
    </source>
</evidence>
<dbReference type="Gene3D" id="3.40.50.720">
    <property type="entry name" value="NAD(P)-binding Rossmann-like Domain"/>
    <property type="match status" value="1"/>
</dbReference>
<name>A0ABP7B6T2_9MICO</name>
<protein>
    <submittedName>
        <fullName evidence="3">SDR family NAD(P)-dependent oxidoreductase</fullName>
    </submittedName>
</protein>
<dbReference type="InterPro" id="IPR020904">
    <property type="entry name" value="Sc_DH/Rdtase_CS"/>
</dbReference>
<comment type="caution">
    <text evidence="3">The sequence shown here is derived from an EMBL/GenBank/DDBJ whole genome shotgun (WGS) entry which is preliminary data.</text>
</comment>
<dbReference type="InterPro" id="IPR057326">
    <property type="entry name" value="KR_dom"/>
</dbReference>
<evidence type="ECO:0000313" key="4">
    <source>
        <dbReference type="Proteomes" id="UP001410795"/>
    </source>
</evidence>
<reference evidence="4" key="1">
    <citation type="journal article" date="2019" name="Int. J. Syst. Evol. Microbiol.">
        <title>The Global Catalogue of Microorganisms (GCM) 10K type strain sequencing project: providing services to taxonomists for standard genome sequencing and annotation.</title>
        <authorList>
            <consortium name="The Broad Institute Genomics Platform"/>
            <consortium name="The Broad Institute Genome Sequencing Center for Infectious Disease"/>
            <person name="Wu L."/>
            <person name="Ma J."/>
        </authorList>
    </citation>
    <scope>NUCLEOTIDE SEQUENCE [LARGE SCALE GENOMIC DNA]</scope>
    <source>
        <strain evidence="4">JCM 16546</strain>
    </source>
</reference>
<accession>A0ABP7B6T2</accession>
<keyword evidence="4" id="KW-1185">Reference proteome</keyword>
<evidence type="ECO:0000259" key="2">
    <source>
        <dbReference type="SMART" id="SM00822"/>
    </source>
</evidence>
<dbReference type="PRINTS" id="PR00081">
    <property type="entry name" value="GDHRDH"/>
</dbReference>
<dbReference type="PRINTS" id="PR00080">
    <property type="entry name" value="SDRFAMILY"/>
</dbReference>
<dbReference type="EMBL" id="BAAAYV010000004">
    <property type="protein sequence ID" value="GAA3649716.1"/>
    <property type="molecule type" value="Genomic_DNA"/>
</dbReference>
<comment type="similarity">
    <text evidence="1">Belongs to the short-chain dehydrogenases/reductases (SDR) family.</text>
</comment>
<organism evidence="3 4">
    <name type="scientific">Microbacterium marinilacus</name>
    <dbReference type="NCBI Taxonomy" id="415209"/>
    <lineage>
        <taxon>Bacteria</taxon>
        <taxon>Bacillati</taxon>
        <taxon>Actinomycetota</taxon>
        <taxon>Actinomycetes</taxon>
        <taxon>Micrococcales</taxon>
        <taxon>Microbacteriaceae</taxon>
        <taxon>Microbacterium</taxon>
    </lineage>
</organism>
<dbReference type="PROSITE" id="PS00061">
    <property type="entry name" value="ADH_SHORT"/>
    <property type="match status" value="1"/>
</dbReference>
<dbReference type="InterPro" id="IPR050259">
    <property type="entry name" value="SDR"/>
</dbReference>
<evidence type="ECO:0000313" key="3">
    <source>
        <dbReference type="EMBL" id="GAA3649716.1"/>
    </source>
</evidence>